<dbReference type="Proteomes" id="UP000308768">
    <property type="component" value="Unassembled WGS sequence"/>
</dbReference>
<evidence type="ECO:0000313" key="3">
    <source>
        <dbReference type="Proteomes" id="UP000308768"/>
    </source>
</evidence>
<reference evidence="2 3" key="1">
    <citation type="submission" date="2017-03" db="EMBL/GenBank/DDBJ databases">
        <title>Genomes of endolithic fungi from Antarctica.</title>
        <authorList>
            <person name="Coleine C."/>
            <person name="Masonjones S."/>
            <person name="Stajich J.E."/>
        </authorList>
    </citation>
    <scope>NUCLEOTIDE SEQUENCE [LARGE SCALE GENOMIC DNA]</scope>
    <source>
        <strain evidence="2 3">CCFEE 5187</strain>
    </source>
</reference>
<comment type="caution">
    <text evidence="2">The sequence shown here is derived from an EMBL/GenBank/DDBJ whole genome shotgun (WGS) entry which is preliminary data.</text>
</comment>
<keyword evidence="3" id="KW-1185">Reference proteome</keyword>
<dbReference type="OrthoDB" id="4590707at2759"/>
<sequence>MVLPRPTAFRGFASARFARTAARSSKPVQWQRVSRRGYASGGHGPVKASSDLPWLIGSVVVTIPSCWYLLQPNPSSSHGHGDAHGDGKHGEHEDHEEDDGHEESEGDEGVSEEQPEEQSEEHTEDSAPEKDAKDDAKEDGKDDSKDKGEDHSEKDDDSEDKSDDKEKPQMQNDKNKSNVGPGPSQDNDETKTVETPENSGSVEGVRFKGSTKAGNDDNSMGDTRQHIPDAKGGAKKRINSGYGIDLGRGSTEREDGSDKAVPAKTPKSMNEMSGKQAGLSNTSTKHSTDIANDPEKSKKGEGGPETAKTMGTVSVDRPQAESEDRGEENA</sequence>
<feature type="compositionally biased region" description="Basic and acidic residues" evidence="1">
    <location>
        <begin position="162"/>
        <end position="176"/>
    </location>
</feature>
<feature type="compositionally biased region" description="Basic and acidic residues" evidence="1">
    <location>
        <begin position="79"/>
        <end position="93"/>
    </location>
</feature>
<name>A0A4U0WP07_9PEZI</name>
<dbReference type="AlphaFoldDB" id="A0A4U0WP07"/>
<organism evidence="2 3">
    <name type="scientific">Cryomyces minteri</name>
    <dbReference type="NCBI Taxonomy" id="331657"/>
    <lineage>
        <taxon>Eukaryota</taxon>
        <taxon>Fungi</taxon>
        <taxon>Dikarya</taxon>
        <taxon>Ascomycota</taxon>
        <taxon>Pezizomycotina</taxon>
        <taxon>Dothideomycetes</taxon>
        <taxon>Dothideomycetes incertae sedis</taxon>
        <taxon>Cryomyces</taxon>
    </lineage>
</organism>
<protein>
    <submittedName>
        <fullName evidence="2">Uncharacterized protein</fullName>
    </submittedName>
</protein>
<gene>
    <name evidence="2" type="ORF">B0A49_09017</name>
</gene>
<feature type="region of interest" description="Disordered" evidence="1">
    <location>
        <begin position="21"/>
        <end position="50"/>
    </location>
</feature>
<feature type="compositionally biased region" description="Acidic residues" evidence="1">
    <location>
        <begin position="94"/>
        <end position="119"/>
    </location>
</feature>
<feature type="compositionally biased region" description="Polar residues" evidence="1">
    <location>
        <begin position="212"/>
        <end position="222"/>
    </location>
</feature>
<feature type="compositionally biased region" description="Basic and acidic residues" evidence="1">
    <location>
        <begin position="318"/>
        <end position="330"/>
    </location>
</feature>
<evidence type="ECO:0000256" key="1">
    <source>
        <dbReference type="SAM" id="MobiDB-lite"/>
    </source>
</evidence>
<feature type="compositionally biased region" description="Basic and acidic residues" evidence="1">
    <location>
        <begin position="120"/>
        <end position="154"/>
    </location>
</feature>
<dbReference type="STRING" id="331657.A0A4U0WP07"/>
<feature type="compositionally biased region" description="Basic and acidic residues" evidence="1">
    <location>
        <begin position="293"/>
        <end position="302"/>
    </location>
</feature>
<accession>A0A4U0WP07</accession>
<dbReference type="EMBL" id="NAJN01001240">
    <property type="protein sequence ID" value="TKA64627.1"/>
    <property type="molecule type" value="Genomic_DNA"/>
</dbReference>
<proteinExistence type="predicted"/>
<feature type="compositionally biased region" description="Polar residues" evidence="1">
    <location>
        <begin position="267"/>
        <end position="285"/>
    </location>
</feature>
<evidence type="ECO:0000313" key="2">
    <source>
        <dbReference type="EMBL" id="TKA64627.1"/>
    </source>
</evidence>
<feature type="region of interest" description="Disordered" evidence="1">
    <location>
        <begin position="75"/>
        <end position="330"/>
    </location>
</feature>